<evidence type="ECO:0000313" key="2">
    <source>
        <dbReference type="EMBL" id="MDV4187140.1"/>
    </source>
</evidence>
<keyword evidence="3" id="KW-1185">Reference proteome</keyword>
<comment type="caution">
    <text evidence="2">The sequence shown here is derived from an EMBL/GenBank/DDBJ whole genome shotgun (WGS) entry which is preliminary data.</text>
</comment>
<protein>
    <submittedName>
        <fullName evidence="2">HNH endonuclease signature motif containing protein</fullName>
    </submittedName>
</protein>
<sequence length="298" mass="33478">MKNLQLPSREQARADLERALSTYRYRNEIKGYQASEEEIDALMEIYDVYDGARGALSQALEGQALGQEVLAATHGAFDQMADRRRLAYIRKDLLRNVDRCPICGIMVAKELDHFLPRSKYKPLAIYRRNLVPLCHDCNNIKSDRAGDGDAANFVHAYFDSLPDRDLIRATAEIEGEALTVQFEVTDDEDVSPALIAKLKYQLTTLRLPDRFTREINNYLSSHTPSLHLMWQVGGGESGVRLFLNRQIIAETATHHRNDWRVATLKALANHAGFCEGGFQAVLPLPPELQGTVDAIAVI</sequence>
<keyword evidence="2" id="KW-0378">Hydrolase</keyword>
<dbReference type="CDD" id="cd00085">
    <property type="entry name" value="HNHc"/>
    <property type="match status" value="1"/>
</dbReference>
<name>A0ABU3YMR8_9HYPH</name>
<proteinExistence type="predicted"/>
<keyword evidence="2" id="KW-0255">Endonuclease</keyword>
<dbReference type="Proteomes" id="UP001187203">
    <property type="component" value="Unassembled WGS sequence"/>
</dbReference>
<dbReference type="Gene3D" id="1.10.30.50">
    <property type="match status" value="1"/>
</dbReference>
<dbReference type="InterPro" id="IPR003615">
    <property type="entry name" value="HNH_nuc"/>
</dbReference>
<dbReference type="InterPro" id="IPR002711">
    <property type="entry name" value="HNH"/>
</dbReference>
<dbReference type="RefSeq" id="WP_317276403.1">
    <property type="nucleotide sequence ID" value="NZ_JAWJWH010000007.1"/>
</dbReference>
<gene>
    <name evidence="2" type="ORF">R1523_16720</name>
</gene>
<keyword evidence="2" id="KW-0540">Nuclease</keyword>
<dbReference type="SMART" id="SM00507">
    <property type="entry name" value="HNHc"/>
    <property type="match status" value="1"/>
</dbReference>
<accession>A0ABU3YMR8</accession>
<evidence type="ECO:0000313" key="3">
    <source>
        <dbReference type="Proteomes" id="UP001187203"/>
    </source>
</evidence>
<reference evidence="3" key="1">
    <citation type="journal article" date="2023" name="Int. J. Mol. Sci.">
        <title>Genomic and Metabolic Characterization of Plant Growth-Promoting Rhizobacteria Isolated from Nodules of Clovers Grown in Non-Farmed Soil.</title>
        <authorList>
            <person name="Wojcik M."/>
            <person name="Koper P."/>
            <person name="Zebracki K."/>
            <person name="Marczak M."/>
            <person name="Mazur A."/>
        </authorList>
    </citation>
    <scope>NUCLEOTIDE SEQUENCE [LARGE SCALE GENOMIC DNA]</scope>
    <source>
        <strain evidence="3">KB12</strain>
    </source>
</reference>
<organism evidence="2 3">
    <name type="scientific">Rhizobium brockwellii</name>
    <dbReference type="NCBI Taxonomy" id="3019932"/>
    <lineage>
        <taxon>Bacteria</taxon>
        <taxon>Pseudomonadati</taxon>
        <taxon>Pseudomonadota</taxon>
        <taxon>Alphaproteobacteria</taxon>
        <taxon>Hyphomicrobiales</taxon>
        <taxon>Rhizobiaceae</taxon>
        <taxon>Rhizobium/Agrobacterium group</taxon>
        <taxon>Rhizobium</taxon>
    </lineage>
</organism>
<evidence type="ECO:0000259" key="1">
    <source>
        <dbReference type="SMART" id="SM00507"/>
    </source>
</evidence>
<dbReference type="Pfam" id="PF01844">
    <property type="entry name" value="HNH"/>
    <property type="match status" value="1"/>
</dbReference>
<feature type="domain" description="HNH nuclease" evidence="1">
    <location>
        <begin position="88"/>
        <end position="139"/>
    </location>
</feature>
<dbReference type="EMBL" id="JAWJWI010000007">
    <property type="protein sequence ID" value="MDV4187140.1"/>
    <property type="molecule type" value="Genomic_DNA"/>
</dbReference>
<dbReference type="GO" id="GO:0004519">
    <property type="term" value="F:endonuclease activity"/>
    <property type="evidence" value="ECO:0007669"/>
    <property type="project" value="UniProtKB-KW"/>
</dbReference>